<evidence type="ECO:0000256" key="2">
    <source>
        <dbReference type="ARBA" id="ARBA00022448"/>
    </source>
</evidence>
<organism evidence="6 7">
    <name type="scientific">Litorilinea aerophila</name>
    <dbReference type="NCBI Taxonomy" id="1204385"/>
    <lineage>
        <taxon>Bacteria</taxon>
        <taxon>Bacillati</taxon>
        <taxon>Chloroflexota</taxon>
        <taxon>Caldilineae</taxon>
        <taxon>Caldilineales</taxon>
        <taxon>Caldilineaceae</taxon>
        <taxon>Litorilinea</taxon>
    </lineage>
</organism>
<evidence type="ECO:0000256" key="4">
    <source>
        <dbReference type="ARBA" id="ARBA00022840"/>
    </source>
</evidence>
<keyword evidence="3" id="KW-0547">Nucleotide-binding</keyword>
<keyword evidence="2" id="KW-0813">Transport</keyword>
<gene>
    <name evidence="6" type="ORF">FKZ61_09490</name>
</gene>
<proteinExistence type="inferred from homology"/>
<comment type="caution">
    <text evidence="6">The sequence shown here is derived from an EMBL/GenBank/DDBJ whole genome shotgun (WGS) entry which is preliminary data.</text>
</comment>
<reference evidence="6 7" key="1">
    <citation type="submission" date="2019-06" db="EMBL/GenBank/DDBJ databases">
        <title>Genome sequence of Litorilinea aerophila BAA-2444.</title>
        <authorList>
            <person name="Maclea K.S."/>
            <person name="Maurais E.G."/>
            <person name="Iannazzi L.C."/>
        </authorList>
    </citation>
    <scope>NUCLEOTIDE SEQUENCE [LARGE SCALE GENOMIC DNA]</scope>
    <source>
        <strain evidence="6 7">ATCC BAA-2444</strain>
    </source>
</reference>
<dbReference type="Proteomes" id="UP000317371">
    <property type="component" value="Unassembled WGS sequence"/>
</dbReference>
<dbReference type="PROSITE" id="PS50893">
    <property type="entry name" value="ABC_TRANSPORTER_2"/>
    <property type="match status" value="1"/>
</dbReference>
<dbReference type="Pfam" id="PF00005">
    <property type="entry name" value="ABC_tran"/>
    <property type="match status" value="1"/>
</dbReference>
<dbReference type="GO" id="GO:0016887">
    <property type="term" value="F:ATP hydrolysis activity"/>
    <property type="evidence" value="ECO:0007669"/>
    <property type="project" value="InterPro"/>
</dbReference>
<dbReference type="RefSeq" id="WP_141609885.1">
    <property type="nucleotide sequence ID" value="NZ_VIGC02000010.1"/>
</dbReference>
<evidence type="ECO:0000256" key="3">
    <source>
        <dbReference type="ARBA" id="ARBA00022741"/>
    </source>
</evidence>
<dbReference type="InterPro" id="IPR003439">
    <property type="entry name" value="ABC_transporter-like_ATP-bd"/>
</dbReference>
<dbReference type="PANTHER" id="PTHR43335">
    <property type="entry name" value="ABC TRANSPORTER, ATP-BINDING PROTEIN"/>
    <property type="match status" value="1"/>
</dbReference>
<dbReference type="InterPro" id="IPR027417">
    <property type="entry name" value="P-loop_NTPase"/>
</dbReference>
<sequence>MAEKNRRSSAHQEEGRHDDVVLRTRGLTKHYGSFVAVDNLDLTIRRGEVFGLLGPNGSGKTTTILMLLGLTDPTAGTVEVLGFDPQRHPLSVKARVGYLPDQVGFYDNLTGRENLTYIAKLNGIPRAEAYRRIDEALDRMGLAEAADRPVSTYSRGMRQRLGVAELLLKHPQIIIMDEPTLGLDPEAARLFLRIIRDLRDEGITILLSSHLLYQVQEVCDRVGLFSRGRMVLEGTVQSLAQRVLGGAYRVHLEAQSPNGAVADALGRLPDVVAVRQEGDRYILEARRDLRAEAARAVVEAGGRLLSLDVEAPSLDEIYARYFQEMKSAEAQPAASKREEVKHGRNP</sequence>
<dbReference type="SMART" id="SM00382">
    <property type="entry name" value="AAA"/>
    <property type="match status" value="1"/>
</dbReference>
<accession>A0A540VGS6</accession>
<dbReference type="PANTHER" id="PTHR43335:SF11">
    <property type="entry name" value="ABC TRANSPORTER RELATED"/>
    <property type="match status" value="1"/>
</dbReference>
<name>A0A540VGS6_9CHLR</name>
<dbReference type="OrthoDB" id="9775135at2"/>
<dbReference type="InterPro" id="IPR003593">
    <property type="entry name" value="AAA+_ATPase"/>
</dbReference>
<dbReference type="CDD" id="cd03230">
    <property type="entry name" value="ABC_DR_subfamily_A"/>
    <property type="match status" value="1"/>
</dbReference>
<protein>
    <submittedName>
        <fullName evidence="6">ABC transporter ATP-binding protein</fullName>
    </submittedName>
</protein>
<comment type="similarity">
    <text evidence="1">Belongs to the ABC transporter superfamily.</text>
</comment>
<evidence type="ECO:0000256" key="1">
    <source>
        <dbReference type="ARBA" id="ARBA00005417"/>
    </source>
</evidence>
<evidence type="ECO:0000313" key="6">
    <source>
        <dbReference type="EMBL" id="TQE95968.1"/>
    </source>
</evidence>
<dbReference type="Gene3D" id="3.40.50.300">
    <property type="entry name" value="P-loop containing nucleotide triphosphate hydrolases"/>
    <property type="match status" value="1"/>
</dbReference>
<dbReference type="EMBL" id="VIGC01000010">
    <property type="protein sequence ID" value="TQE95968.1"/>
    <property type="molecule type" value="Genomic_DNA"/>
</dbReference>
<keyword evidence="4 6" id="KW-0067">ATP-binding</keyword>
<dbReference type="GO" id="GO:0005524">
    <property type="term" value="F:ATP binding"/>
    <property type="evidence" value="ECO:0007669"/>
    <property type="project" value="UniProtKB-KW"/>
</dbReference>
<dbReference type="SUPFAM" id="SSF52540">
    <property type="entry name" value="P-loop containing nucleoside triphosphate hydrolases"/>
    <property type="match status" value="1"/>
</dbReference>
<feature type="domain" description="ABC transporter" evidence="5">
    <location>
        <begin position="22"/>
        <end position="252"/>
    </location>
</feature>
<evidence type="ECO:0000259" key="5">
    <source>
        <dbReference type="PROSITE" id="PS50893"/>
    </source>
</evidence>
<dbReference type="AlphaFoldDB" id="A0A540VGS6"/>
<keyword evidence="7" id="KW-1185">Reference proteome</keyword>
<evidence type="ECO:0000313" key="7">
    <source>
        <dbReference type="Proteomes" id="UP000317371"/>
    </source>
</evidence>
<dbReference type="InParanoid" id="A0A540VGS6"/>